<feature type="domain" description="Extracellular matrix-binding protein ebh GA module" evidence="2">
    <location>
        <begin position="272"/>
        <end position="331"/>
    </location>
</feature>
<dbReference type="InterPro" id="IPR002988">
    <property type="entry name" value="GA_module"/>
</dbReference>
<evidence type="ECO:0000313" key="3">
    <source>
        <dbReference type="EMBL" id="SUK93818.1"/>
    </source>
</evidence>
<name>A0A380E2K2_STAAU</name>
<keyword evidence="1" id="KW-0677">Repeat</keyword>
<dbReference type="Gene3D" id="1.20.5.420">
    <property type="entry name" value="Immunoglobulin FC, subunit C"/>
    <property type="match status" value="6"/>
</dbReference>
<reference evidence="3 4" key="1">
    <citation type="submission" date="2018-06" db="EMBL/GenBank/DDBJ databases">
        <authorList>
            <consortium name="Pathogen Informatics"/>
            <person name="Doyle S."/>
        </authorList>
    </citation>
    <scope>NUCLEOTIDE SEQUENCE [LARGE SCALE GENOMIC DNA]</scope>
    <source>
        <strain evidence="3 4">NCTC5664</strain>
    </source>
</reference>
<dbReference type="Proteomes" id="UP000254502">
    <property type="component" value="Unassembled WGS sequence"/>
</dbReference>
<dbReference type="Gene3D" id="1.20.120.1850">
    <property type="entry name" value="Ebh helix bundles repeating unit (S and A modules)"/>
    <property type="match status" value="1"/>
</dbReference>
<dbReference type="PANTHER" id="PTHR33150">
    <property type="entry name" value="EXTRACELLULAR MATRIX-BINDING PROTEIN EBH"/>
    <property type="match status" value="1"/>
</dbReference>
<dbReference type="InterPro" id="IPR020840">
    <property type="entry name" value="Extracell_matrix-bd_GA"/>
</dbReference>
<gene>
    <name evidence="3" type="primary">ebh_15</name>
    <name evidence="3" type="ORF">NCTC5664_03273</name>
</gene>
<dbReference type="SUPFAM" id="SSF46997">
    <property type="entry name" value="Bacterial immunoglobulin/albumin-binding domains"/>
    <property type="match status" value="7"/>
</dbReference>
<proteinExistence type="predicted"/>
<dbReference type="SMART" id="SM00844">
    <property type="entry name" value="GA"/>
    <property type="match status" value="4"/>
</dbReference>
<sequence length="463" mass="49583">MLNGNPTVQNINDKVAEANQAKDQLNTARQGLTLDRQPALTTLHGASNLNQAQQNNFTQQINAAQNHAALETIKSNITALNNAMTKLKESVADNNTIKSNQNYTDATQANKQAYDNAVTVAKGVIGETNNPTMDVNTVNQKAASVKSTKDALDGQQNLQRAKTEATNAITHASDLNQAQKNALTQQVNSAQTVHAANDIKQTTQNLNTAMTGLKRGVANHNQVVQSDNYVNADTNKKNDYNNAYNHANDIINGNAQHPVITPSDVNNALSNVTSKEHALNGEAKLNTAKQEANTALGQLNNLNNAQRQNLQSQINGAHQIETVNTIKQNATNLNSAMGNLKHAVADKDQVKRTEDYADADTAKQNAYNSAVSSAETIINQTANPTMSVDDVNRATSAVTTNKNALNGDEKLAQSKTDATRAIDALPHLNNAQKADVKSKINAASNIAGVNTVKQQGTDEFGKK</sequence>
<accession>A0A380E2K2</accession>
<dbReference type="PANTHER" id="PTHR33150:SF1">
    <property type="entry name" value="EXTRACELLULAR MATRIX-BINDING PROTEIN EBH"/>
    <property type="match status" value="1"/>
</dbReference>
<evidence type="ECO:0000259" key="2">
    <source>
        <dbReference type="SMART" id="SM00844"/>
    </source>
</evidence>
<dbReference type="EMBL" id="UHAQ01000004">
    <property type="protein sequence ID" value="SUK93818.1"/>
    <property type="molecule type" value="Genomic_DNA"/>
</dbReference>
<evidence type="ECO:0000256" key="1">
    <source>
        <dbReference type="ARBA" id="ARBA00022737"/>
    </source>
</evidence>
<evidence type="ECO:0000313" key="4">
    <source>
        <dbReference type="Proteomes" id="UP000254502"/>
    </source>
</evidence>
<dbReference type="Pfam" id="PF01468">
    <property type="entry name" value="GA"/>
    <property type="match status" value="1"/>
</dbReference>
<dbReference type="InterPro" id="IPR051197">
    <property type="entry name" value="ECM-binding_protein"/>
</dbReference>
<dbReference type="AlphaFoldDB" id="A0A380E2K2"/>
<dbReference type="InterPro" id="IPR009063">
    <property type="entry name" value="Ig/albumin-bd_sf"/>
</dbReference>
<dbReference type="Pfam" id="PF07554">
    <property type="entry name" value="FIVAR"/>
    <property type="match status" value="3"/>
</dbReference>
<protein>
    <submittedName>
        <fullName evidence="3">Extracellular matrix-binding protein ebh</fullName>
    </submittedName>
</protein>
<feature type="domain" description="Extracellular matrix-binding protein ebh GA module" evidence="2">
    <location>
        <begin position="145"/>
        <end position="204"/>
    </location>
</feature>
<feature type="domain" description="Extracellular matrix-binding protein ebh GA module" evidence="2">
    <location>
        <begin position="18"/>
        <end position="78"/>
    </location>
</feature>
<feature type="domain" description="Extracellular matrix-binding protein ebh GA module" evidence="2">
    <location>
        <begin position="398"/>
        <end position="457"/>
    </location>
</feature>
<organism evidence="3 4">
    <name type="scientific">Staphylococcus aureus</name>
    <dbReference type="NCBI Taxonomy" id="1280"/>
    <lineage>
        <taxon>Bacteria</taxon>
        <taxon>Bacillati</taxon>
        <taxon>Bacillota</taxon>
        <taxon>Bacilli</taxon>
        <taxon>Bacillales</taxon>
        <taxon>Staphylococcaceae</taxon>
        <taxon>Staphylococcus</taxon>
    </lineage>
</organism>